<reference evidence="3 4" key="1">
    <citation type="journal article" date="2020" name="ISME J.">
        <title>Uncovering the hidden diversity of litter-decomposition mechanisms in mushroom-forming fungi.</title>
        <authorList>
            <person name="Floudas D."/>
            <person name="Bentzer J."/>
            <person name="Ahren D."/>
            <person name="Johansson T."/>
            <person name="Persson P."/>
            <person name="Tunlid A."/>
        </authorList>
    </citation>
    <scope>NUCLEOTIDE SEQUENCE [LARGE SCALE GENOMIC DNA]</scope>
    <source>
        <strain evidence="3 4">CBS 406.79</strain>
    </source>
</reference>
<dbReference type="PANTHER" id="PTHR43108:SF6">
    <property type="entry name" value="N-SULPHOGLUCOSAMINE SULPHOHYDROLASE"/>
    <property type="match status" value="1"/>
</dbReference>
<dbReference type="GO" id="GO:0016250">
    <property type="term" value="F:N-sulfoglucosamine sulfohydrolase activity"/>
    <property type="evidence" value="ECO:0007669"/>
    <property type="project" value="TreeGrafter"/>
</dbReference>
<dbReference type="EMBL" id="JAACJN010000003">
    <property type="protein sequence ID" value="KAF5393040.1"/>
    <property type="molecule type" value="Genomic_DNA"/>
</dbReference>
<dbReference type="SUPFAM" id="SSF53649">
    <property type="entry name" value="Alkaline phosphatase-like"/>
    <property type="match status" value="1"/>
</dbReference>
<evidence type="ECO:0000313" key="4">
    <source>
        <dbReference type="Proteomes" id="UP000518752"/>
    </source>
</evidence>
<organism evidence="3 4">
    <name type="scientific">Collybiopsis confluens</name>
    <dbReference type="NCBI Taxonomy" id="2823264"/>
    <lineage>
        <taxon>Eukaryota</taxon>
        <taxon>Fungi</taxon>
        <taxon>Dikarya</taxon>
        <taxon>Basidiomycota</taxon>
        <taxon>Agaricomycotina</taxon>
        <taxon>Agaricomycetes</taxon>
        <taxon>Agaricomycetidae</taxon>
        <taxon>Agaricales</taxon>
        <taxon>Marasmiineae</taxon>
        <taxon>Omphalotaceae</taxon>
        <taxon>Collybiopsis</taxon>
    </lineage>
</organism>
<dbReference type="Pfam" id="PF00884">
    <property type="entry name" value="Sulfatase"/>
    <property type="match status" value="1"/>
</dbReference>
<dbReference type="Proteomes" id="UP000518752">
    <property type="component" value="Unassembled WGS sequence"/>
</dbReference>
<dbReference type="InterPro" id="IPR017850">
    <property type="entry name" value="Alkaline_phosphatase_core_sf"/>
</dbReference>
<evidence type="ECO:0000256" key="1">
    <source>
        <dbReference type="ARBA" id="ARBA00008779"/>
    </source>
</evidence>
<evidence type="ECO:0000259" key="2">
    <source>
        <dbReference type="Pfam" id="PF00884"/>
    </source>
</evidence>
<dbReference type="OrthoDB" id="103349at2759"/>
<dbReference type="Gene3D" id="3.40.720.10">
    <property type="entry name" value="Alkaline Phosphatase, subunit A"/>
    <property type="match status" value="1"/>
</dbReference>
<comment type="caution">
    <text evidence="3">The sequence shown here is derived from an EMBL/GenBank/DDBJ whole genome shotgun (WGS) entry which is preliminary data.</text>
</comment>
<gene>
    <name evidence="3" type="ORF">D9757_001128</name>
</gene>
<dbReference type="GO" id="GO:0006027">
    <property type="term" value="P:glycosaminoglycan catabolic process"/>
    <property type="evidence" value="ECO:0007669"/>
    <property type="project" value="TreeGrafter"/>
</dbReference>
<dbReference type="PANTHER" id="PTHR43108">
    <property type="entry name" value="N-ACETYLGLUCOSAMINE-6-SULFATASE FAMILY MEMBER"/>
    <property type="match status" value="1"/>
</dbReference>
<sequence>MLVRDEDWSRDVAYILDKVVNIFEQSKSENRPFFITIGFIDPHRDRTRTGISDEGELHENEEAQIRPPDVEVEFLSELPGARQEFANYYKSISRMDQGIGFILDGLEKARISDDTPPFINSKTALYDAAGVNLPFIVRSPGLTGHSNINPNLISYVDVLPTILDFAVVKGKNDNTLNDSAAPSYSYWPVQTICGTGLWISHIPRDSQLLAEPTRFVRTRRYKYHRNIAWRLDFPFTADIYGSLTLEDIRNADTADLGIGKMIGIFI</sequence>
<comment type="similarity">
    <text evidence="1">Belongs to the sulfatase family.</text>
</comment>
<evidence type="ECO:0000313" key="3">
    <source>
        <dbReference type="EMBL" id="KAF5393040.1"/>
    </source>
</evidence>
<dbReference type="AlphaFoldDB" id="A0A8H5I0X6"/>
<protein>
    <recommendedName>
        <fullName evidence="2">Sulfatase N-terminal domain-containing protein</fullName>
    </recommendedName>
</protein>
<accession>A0A8H5I0X6</accession>
<name>A0A8H5I0X6_9AGAR</name>
<dbReference type="GO" id="GO:0030200">
    <property type="term" value="P:heparan sulfate proteoglycan catabolic process"/>
    <property type="evidence" value="ECO:0007669"/>
    <property type="project" value="TreeGrafter"/>
</dbReference>
<proteinExistence type="inferred from homology"/>
<feature type="domain" description="Sulfatase N-terminal" evidence="2">
    <location>
        <begin position="15"/>
        <end position="166"/>
    </location>
</feature>
<keyword evidence="4" id="KW-1185">Reference proteome</keyword>
<dbReference type="InterPro" id="IPR000917">
    <property type="entry name" value="Sulfatase_N"/>
</dbReference>